<feature type="compositionally biased region" description="Polar residues" evidence="1">
    <location>
        <begin position="11"/>
        <end position="20"/>
    </location>
</feature>
<gene>
    <name evidence="2" type="ORF">BDY17DRAFT_324639</name>
</gene>
<dbReference type="Proteomes" id="UP000799767">
    <property type="component" value="Unassembled WGS sequence"/>
</dbReference>
<evidence type="ECO:0000313" key="2">
    <source>
        <dbReference type="EMBL" id="KAF2482351.1"/>
    </source>
</evidence>
<protein>
    <submittedName>
        <fullName evidence="2">Uncharacterized protein</fullName>
    </submittedName>
</protein>
<evidence type="ECO:0000256" key="1">
    <source>
        <dbReference type="SAM" id="MobiDB-lite"/>
    </source>
</evidence>
<organism evidence="2 3">
    <name type="scientific">Neohortaea acidophila</name>
    <dbReference type="NCBI Taxonomy" id="245834"/>
    <lineage>
        <taxon>Eukaryota</taxon>
        <taxon>Fungi</taxon>
        <taxon>Dikarya</taxon>
        <taxon>Ascomycota</taxon>
        <taxon>Pezizomycotina</taxon>
        <taxon>Dothideomycetes</taxon>
        <taxon>Dothideomycetidae</taxon>
        <taxon>Mycosphaerellales</taxon>
        <taxon>Teratosphaeriaceae</taxon>
        <taxon>Neohortaea</taxon>
    </lineage>
</organism>
<feature type="region of interest" description="Disordered" evidence="1">
    <location>
        <begin position="1"/>
        <end position="76"/>
    </location>
</feature>
<dbReference type="EMBL" id="MU001636">
    <property type="protein sequence ID" value="KAF2482351.1"/>
    <property type="molecule type" value="Genomic_DNA"/>
</dbReference>
<proteinExistence type="predicted"/>
<keyword evidence="3" id="KW-1185">Reference proteome</keyword>
<reference evidence="2" key="1">
    <citation type="journal article" date="2020" name="Stud. Mycol.">
        <title>101 Dothideomycetes genomes: a test case for predicting lifestyles and emergence of pathogens.</title>
        <authorList>
            <person name="Haridas S."/>
            <person name="Albert R."/>
            <person name="Binder M."/>
            <person name="Bloem J."/>
            <person name="Labutti K."/>
            <person name="Salamov A."/>
            <person name="Andreopoulos B."/>
            <person name="Baker S."/>
            <person name="Barry K."/>
            <person name="Bills G."/>
            <person name="Bluhm B."/>
            <person name="Cannon C."/>
            <person name="Castanera R."/>
            <person name="Culley D."/>
            <person name="Daum C."/>
            <person name="Ezra D."/>
            <person name="Gonzalez J."/>
            <person name="Henrissat B."/>
            <person name="Kuo A."/>
            <person name="Liang C."/>
            <person name="Lipzen A."/>
            <person name="Lutzoni F."/>
            <person name="Magnuson J."/>
            <person name="Mondo S."/>
            <person name="Nolan M."/>
            <person name="Ohm R."/>
            <person name="Pangilinan J."/>
            <person name="Park H.-J."/>
            <person name="Ramirez L."/>
            <person name="Alfaro M."/>
            <person name="Sun H."/>
            <person name="Tritt A."/>
            <person name="Yoshinaga Y."/>
            <person name="Zwiers L.-H."/>
            <person name="Turgeon B."/>
            <person name="Goodwin S."/>
            <person name="Spatafora J."/>
            <person name="Crous P."/>
            <person name="Grigoriev I."/>
        </authorList>
    </citation>
    <scope>NUCLEOTIDE SEQUENCE</scope>
    <source>
        <strain evidence="2">CBS 113389</strain>
    </source>
</reference>
<sequence>MLNNAPPLETPNDSTHSLDNQWLVVQIPNSEIYSNDGDEKPIPPAEPSKNSSWLERHIKPPAALSHKHHSSSKATTGIRMTRAEFYAHFIKDEKTGAYRADTTEPAGGRKAWLQERLQRMKDDPASWDLWTRESRRLVATRGTGGIAAFGGLGGMGGMGGMGA</sequence>
<dbReference type="GeneID" id="54478235"/>
<dbReference type="AlphaFoldDB" id="A0A6A6PRP6"/>
<evidence type="ECO:0000313" key="3">
    <source>
        <dbReference type="Proteomes" id="UP000799767"/>
    </source>
</evidence>
<dbReference type="RefSeq" id="XP_033588921.1">
    <property type="nucleotide sequence ID" value="XM_033737233.1"/>
</dbReference>
<name>A0A6A6PRP6_9PEZI</name>
<accession>A0A6A6PRP6</accession>